<reference evidence="3 4" key="2">
    <citation type="submission" date="2024-07" db="EMBL/GenBank/DDBJ databases">
        <authorList>
            <person name="Akdeniz Z."/>
        </authorList>
    </citation>
    <scope>NUCLEOTIDE SEQUENCE [LARGE SCALE GENOMIC DNA]</scope>
</reference>
<evidence type="ECO:0000313" key="4">
    <source>
        <dbReference type="Proteomes" id="UP001642409"/>
    </source>
</evidence>
<evidence type="ECO:0000256" key="1">
    <source>
        <dbReference type="SAM" id="SignalP"/>
    </source>
</evidence>
<evidence type="ECO:0000313" key="2">
    <source>
        <dbReference type="EMBL" id="CAI9958135.1"/>
    </source>
</evidence>
<name>A0AA86UHA6_9EUKA</name>
<accession>A0AA86UHA6</accession>
<dbReference type="Proteomes" id="UP001642409">
    <property type="component" value="Unassembled WGS sequence"/>
</dbReference>
<dbReference type="EMBL" id="CAXDID020000220">
    <property type="protein sequence ID" value="CAL6058243.1"/>
    <property type="molecule type" value="Genomic_DNA"/>
</dbReference>
<reference evidence="2" key="1">
    <citation type="submission" date="2023-06" db="EMBL/GenBank/DDBJ databases">
        <authorList>
            <person name="Kurt Z."/>
        </authorList>
    </citation>
    <scope>NUCLEOTIDE SEQUENCE</scope>
</reference>
<dbReference type="AlphaFoldDB" id="A0AA86UHA6"/>
<feature type="chain" id="PRO_5041738359" description="Transmembrane protein" evidence="1">
    <location>
        <begin position="17"/>
        <end position="546"/>
    </location>
</feature>
<protein>
    <recommendedName>
        <fullName evidence="5">Transmembrane protein</fullName>
    </recommendedName>
</protein>
<evidence type="ECO:0008006" key="5">
    <source>
        <dbReference type="Google" id="ProtNLM"/>
    </source>
</evidence>
<comment type="caution">
    <text evidence="2">The sequence shown here is derived from an EMBL/GenBank/DDBJ whole genome shotgun (WGS) entry which is preliminary data.</text>
</comment>
<proteinExistence type="predicted"/>
<evidence type="ECO:0000313" key="3">
    <source>
        <dbReference type="EMBL" id="CAL6058243.1"/>
    </source>
</evidence>
<organism evidence="2">
    <name type="scientific">Hexamita inflata</name>
    <dbReference type="NCBI Taxonomy" id="28002"/>
    <lineage>
        <taxon>Eukaryota</taxon>
        <taxon>Metamonada</taxon>
        <taxon>Diplomonadida</taxon>
        <taxon>Hexamitidae</taxon>
        <taxon>Hexamitinae</taxon>
        <taxon>Hexamita</taxon>
    </lineage>
</organism>
<keyword evidence="1" id="KW-0732">Signal</keyword>
<gene>
    <name evidence="2" type="ORF">HINF_LOCUS45780</name>
    <name evidence="3" type="ORF">HINF_LOCUS48133</name>
</gene>
<feature type="signal peptide" evidence="1">
    <location>
        <begin position="1"/>
        <end position="16"/>
    </location>
</feature>
<keyword evidence="4" id="KW-1185">Reference proteome</keyword>
<dbReference type="EMBL" id="CATOUU010000902">
    <property type="protein sequence ID" value="CAI9958135.1"/>
    <property type="molecule type" value="Genomic_DNA"/>
</dbReference>
<sequence>MFVLLTALQLTAINHGEVMKDIKIQTKLNYWMKYEIFQLDVPETWNDLYNMQNYSLIVNFQATRAVQMVVCAYPTYYECIEDGYSMSFTNTTGTVQIDGYTNKLGLVSQQIYLMFSLVGRNAAASVTFQAQSVYILSPQQKTVIVAANQDLYLMAARCDQSSFNLLIDTSAVICSSSNAHATISTCEHVQTGESSYAFNSQNKYTFITVFAASEDQILTVQMNIQTSVLYVNETNIRKVYLNQNCFIMNQISFSKLTTFTFTQEVQNASYRQKVISEFIDSDNVSIDKTSQPIVQLMNFDLSVITSANVTFPIMPWTNDDVPFILVWFVVAKDLTQLKQNEVKQIQSNHVINNLVPLPGMSNSHNLSYDLAFVGGETDLQFYVTHKYDIQGDSCTKKNGRCQLIIDNTTQIKGADNFLYYIIYKDFQSSIIYSPLQVMEPNTIVQDIVQRNNGSRYYRMKTKNIKYEQLQITSNDSTAFIKVVISSSIYLPQVTDNNVNIATGIGAVKLLIPDSIGRSDELFFHVQNLAKNNIEVNIEFTQQKINE</sequence>